<dbReference type="SUPFAM" id="SSF46689">
    <property type="entry name" value="Homeodomain-like"/>
    <property type="match status" value="1"/>
</dbReference>
<evidence type="ECO:0008006" key="3">
    <source>
        <dbReference type="Google" id="ProtNLM"/>
    </source>
</evidence>
<sequence length="156" mass="18440">MPNSKLSDRDRKRIVDAYQKSQKASEISLVLGVARIRLTPGRVDSNKRGYTKPENLNEDQKEMIKSWVDNNAGIHLRTIVTKVQEEMDISDGKSTIDRILRRLHYSWKRMSIIPDRRNNESTLNIRERYATRYLELLQSFKEHQFIFIEECAVIFQ</sequence>
<evidence type="ECO:0000313" key="1">
    <source>
        <dbReference type="EMBL" id="KII71570.1"/>
    </source>
</evidence>
<dbReference type="EMBL" id="JWZT01001718">
    <property type="protein sequence ID" value="KII71570.1"/>
    <property type="molecule type" value="Genomic_DNA"/>
</dbReference>
<keyword evidence="2" id="KW-1185">Reference proteome</keyword>
<accession>A0A0C2N5H7</accession>
<dbReference type="OrthoDB" id="5977738at2759"/>
<name>A0A0C2N5H7_THEKT</name>
<dbReference type="Proteomes" id="UP000031668">
    <property type="component" value="Unassembled WGS sequence"/>
</dbReference>
<gene>
    <name evidence="1" type="ORF">RF11_04615</name>
</gene>
<organism evidence="1 2">
    <name type="scientific">Thelohanellus kitauei</name>
    <name type="common">Myxosporean</name>
    <dbReference type="NCBI Taxonomy" id="669202"/>
    <lineage>
        <taxon>Eukaryota</taxon>
        <taxon>Metazoa</taxon>
        <taxon>Cnidaria</taxon>
        <taxon>Myxozoa</taxon>
        <taxon>Myxosporea</taxon>
        <taxon>Bivalvulida</taxon>
        <taxon>Platysporina</taxon>
        <taxon>Myxobolidae</taxon>
        <taxon>Thelohanellus</taxon>
    </lineage>
</organism>
<evidence type="ECO:0000313" key="2">
    <source>
        <dbReference type="Proteomes" id="UP000031668"/>
    </source>
</evidence>
<dbReference type="AlphaFoldDB" id="A0A0C2N5H7"/>
<comment type="caution">
    <text evidence="1">The sequence shown here is derived from an EMBL/GenBank/DDBJ whole genome shotgun (WGS) entry which is preliminary data.</text>
</comment>
<dbReference type="InterPro" id="IPR009057">
    <property type="entry name" value="Homeodomain-like_sf"/>
</dbReference>
<reference evidence="1 2" key="1">
    <citation type="journal article" date="2014" name="Genome Biol. Evol.">
        <title>The genome of the myxosporean Thelohanellus kitauei shows adaptations to nutrient acquisition within its fish host.</title>
        <authorList>
            <person name="Yang Y."/>
            <person name="Xiong J."/>
            <person name="Zhou Z."/>
            <person name="Huo F."/>
            <person name="Miao W."/>
            <person name="Ran C."/>
            <person name="Liu Y."/>
            <person name="Zhang J."/>
            <person name="Feng J."/>
            <person name="Wang M."/>
            <person name="Wang M."/>
            <person name="Wang L."/>
            <person name="Yao B."/>
        </authorList>
    </citation>
    <scope>NUCLEOTIDE SEQUENCE [LARGE SCALE GENOMIC DNA]</scope>
    <source>
        <strain evidence="1">Wuqing</strain>
    </source>
</reference>
<protein>
    <recommendedName>
        <fullName evidence="3">Transposase Tc1-like domain-containing protein</fullName>
    </recommendedName>
</protein>
<dbReference type="OMA" id="YKTICDV"/>
<proteinExistence type="predicted"/>